<comment type="similarity">
    <text evidence="1 6">Belongs to the glycosyl hydrolase 1 family.</text>
</comment>
<evidence type="ECO:0000313" key="9">
    <source>
        <dbReference type="EMBL" id="PIN02484.1"/>
    </source>
</evidence>
<feature type="region of interest" description="Disordered" evidence="8">
    <location>
        <begin position="529"/>
        <end position="551"/>
    </location>
</feature>
<evidence type="ECO:0000256" key="3">
    <source>
        <dbReference type="ARBA" id="ARBA00022801"/>
    </source>
</evidence>
<dbReference type="GO" id="GO:0050247">
    <property type="term" value="F:raucaffricine beta-glucosidase activity"/>
    <property type="evidence" value="ECO:0007669"/>
    <property type="project" value="UniProtKB-EC"/>
</dbReference>
<dbReference type="PRINTS" id="PR00131">
    <property type="entry name" value="GLHYDRLASE1"/>
</dbReference>
<evidence type="ECO:0000313" key="10">
    <source>
        <dbReference type="Proteomes" id="UP000231279"/>
    </source>
</evidence>
<dbReference type="InterPro" id="IPR017853">
    <property type="entry name" value="GH"/>
</dbReference>
<dbReference type="SUPFAM" id="SSF51445">
    <property type="entry name" value="(Trans)glycosidases"/>
    <property type="match status" value="1"/>
</dbReference>
<dbReference type="GO" id="GO:0009821">
    <property type="term" value="P:alkaloid biosynthetic process"/>
    <property type="evidence" value="ECO:0007669"/>
    <property type="project" value="UniProtKB-ARBA"/>
</dbReference>
<dbReference type="PANTHER" id="PTHR10353:SF137">
    <property type="entry name" value="MYROSINASE 3-RELATED"/>
    <property type="match status" value="1"/>
</dbReference>
<dbReference type="OrthoDB" id="907619at2759"/>
<dbReference type="GO" id="GO:0005975">
    <property type="term" value="P:carbohydrate metabolic process"/>
    <property type="evidence" value="ECO:0007669"/>
    <property type="project" value="InterPro"/>
</dbReference>
<evidence type="ECO:0000256" key="6">
    <source>
        <dbReference type="RuleBase" id="RU003690"/>
    </source>
</evidence>
<dbReference type="EC" id="3.2.1.125" evidence="9"/>
<dbReference type="Pfam" id="PF00232">
    <property type="entry name" value="Glyco_hydro_1"/>
    <property type="match status" value="1"/>
</dbReference>
<feature type="active site" description="Nucleophile" evidence="5">
    <location>
        <position position="426"/>
    </location>
</feature>
<protein>
    <submittedName>
        <fullName evidence="9">Beta-glucosidase, lactase phlorizinhydrolase</fullName>
        <ecNumber evidence="9">3.2.1.125</ecNumber>
    </submittedName>
</protein>
<accession>A0A2G9GB06</accession>
<dbReference type="InterPro" id="IPR033132">
    <property type="entry name" value="GH_1_N_CS"/>
</dbReference>
<dbReference type="PROSITE" id="PS00653">
    <property type="entry name" value="GLYCOSYL_HYDROL_F1_2"/>
    <property type="match status" value="1"/>
</dbReference>
<evidence type="ECO:0000256" key="8">
    <source>
        <dbReference type="SAM" id="MobiDB-lite"/>
    </source>
</evidence>
<keyword evidence="2" id="KW-0017">Alkaloid metabolism</keyword>
<comment type="caution">
    <text evidence="9">The sequence shown here is derived from an EMBL/GenBank/DDBJ whole genome shotgun (WGS) entry which is preliminary data.</text>
</comment>
<dbReference type="EMBL" id="NKXS01005901">
    <property type="protein sequence ID" value="PIN02484.1"/>
    <property type="molecule type" value="Genomic_DNA"/>
</dbReference>
<evidence type="ECO:0000256" key="1">
    <source>
        <dbReference type="ARBA" id="ARBA00010838"/>
    </source>
</evidence>
<dbReference type="InterPro" id="IPR018120">
    <property type="entry name" value="Glyco_hydro_1_AS"/>
</dbReference>
<feature type="compositionally biased region" description="Basic and acidic residues" evidence="8">
    <location>
        <begin position="535"/>
        <end position="544"/>
    </location>
</feature>
<evidence type="ECO:0000256" key="2">
    <source>
        <dbReference type="ARBA" id="ARBA00022589"/>
    </source>
</evidence>
<evidence type="ECO:0000256" key="7">
    <source>
        <dbReference type="RuleBase" id="RU004468"/>
    </source>
</evidence>
<dbReference type="Proteomes" id="UP000231279">
    <property type="component" value="Unassembled WGS sequence"/>
</dbReference>
<dbReference type="Gene3D" id="3.20.20.80">
    <property type="entry name" value="Glycosidases"/>
    <property type="match status" value="1"/>
</dbReference>
<evidence type="ECO:0000256" key="4">
    <source>
        <dbReference type="ARBA" id="ARBA00023295"/>
    </source>
</evidence>
<keyword evidence="10" id="KW-1185">Reference proteome</keyword>
<dbReference type="PROSITE" id="PS00572">
    <property type="entry name" value="GLYCOSYL_HYDROL_F1_1"/>
    <property type="match status" value="1"/>
</dbReference>
<keyword evidence="4 7" id="KW-0326">Glycosidase</keyword>
<gene>
    <name evidence="9" type="ORF">CDL12_24998</name>
</gene>
<sequence>MSQDKNALQDYLATPTRIVRLDDFGKDFVFGSAGAAYQFEGAAQEDGRGPSIWDVWTINQPSHIADRSNGNVAIDHYHKYKEDVKLMKKAGLAAYRFSISWPRILPGGRLSGGINREGINFYNNLIDALLAEGIEPYVTLFHWDLPLVLQQEYGGFLSENIVKDYCEYVELCFWEFGDRVKHWITFNEPYPFCVYGYVTGSFPPGRGSSSPNNNGAICRHKGSGVPRACAEGNPGTEPYLAGHHLLLAHAYAVDLYRREFQNGTKFILKQQPYQGGNIGITEVSHYFEPLNNTQEDRNAASRALDFMLGWFLAPLATGDYPQSMRNAAGDRLPKFTPEQAKLIKDSYDFLGLNYYTTYYATYTPRPSDQPPSFSTDQELTTSTERNNVAIGPIVGSNWLAIVPRGIYNLLVYVKEKYNVGLIYITENGMNEVNDTNLTISEARKDPIRIKYHQDHLHYLKMAIKDGVNVKAYFLWSFADNFEWTDGFTYRFGIFYTDFRDGHLTRYPKSSAIWWTRFLNNKLMKGSSFKRLTQNQREDDSDSPKKPKIRNK</sequence>
<proteinExistence type="inferred from homology"/>
<dbReference type="FunFam" id="3.20.20.80:FF:000022">
    <property type="entry name" value="Beta-glucosidase 11"/>
    <property type="match status" value="1"/>
</dbReference>
<evidence type="ECO:0000256" key="5">
    <source>
        <dbReference type="PROSITE-ProRule" id="PRU10055"/>
    </source>
</evidence>
<dbReference type="InterPro" id="IPR001360">
    <property type="entry name" value="Glyco_hydro_1"/>
</dbReference>
<organism evidence="9 10">
    <name type="scientific">Handroanthus impetiginosus</name>
    <dbReference type="NCBI Taxonomy" id="429701"/>
    <lineage>
        <taxon>Eukaryota</taxon>
        <taxon>Viridiplantae</taxon>
        <taxon>Streptophyta</taxon>
        <taxon>Embryophyta</taxon>
        <taxon>Tracheophyta</taxon>
        <taxon>Spermatophyta</taxon>
        <taxon>Magnoliopsida</taxon>
        <taxon>eudicotyledons</taxon>
        <taxon>Gunneridae</taxon>
        <taxon>Pentapetalae</taxon>
        <taxon>asterids</taxon>
        <taxon>lamiids</taxon>
        <taxon>Lamiales</taxon>
        <taxon>Bignoniaceae</taxon>
        <taxon>Crescentiina</taxon>
        <taxon>Tabebuia alliance</taxon>
        <taxon>Handroanthus</taxon>
    </lineage>
</organism>
<dbReference type="STRING" id="429701.A0A2G9GB06"/>
<dbReference type="PANTHER" id="PTHR10353">
    <property type="entry name" value="GLYCOSYL HYDROLASE"/>
    <property type="match status" value="1"/>
</dbReference>
<dbReference type="AlphaFoldDB" id="A0A2G9GB06"/>
<name>A0A2G9GB06_9LAMI</name>
<reference evidence="10" key="1">
    <citation type="journal article" date="2018" name="Gigascience">
        <title>Genome assembly of the Pink Ipe (Handroanthus impetiginosus, Bignoniaceae), a highly valued, ecologically keystone Neotropical timber forest tree.</title>
        <authorList>
            <person name="Silva-Junior O.B."/>
            <person name="Grattapaglia D."/>
            <person name="Novaes E."/>
            <person name="Collevatti R.G."/>
        </authorList>
    </citation>
    <scope>NUCLEOTIDE SEQUENCE [LARGE SCALE GENOMIC DNA]</scope>
    <source>
        <strain evidence="10">cv. UFG-1</strain>
    </source>
</reference>
<keyword evidence="3 7" id="KW-0378">Hydrolase</keyword>